<reference evidence="2 3" key="2">
    <citation type="journal article" date="2010" name="Nature">
        <title>Comparative genomics reveals mobile pathogenicity chromosomes in Fusarium.</title>
        <authorList>
            <person name="Ma L.J."/>
            <person name="van der Does H.C."/>
            <person name="Borkovich K.A."/>
            <person name="Coleman J.J."/>
            <person name="Daboussi M.J."/>
            <person name="Di Pietro A."/>
            <person name="Dufresne M."/>
            <person name="Freitag M."/>
            <person name="Grabherr M."/>
            <person name="Henrissat B."/>
            <person name="Houterman P.M."/>
            <person name="Kang S."/>
            <person name="Shim W.B."/>
            <person name="Woloshuk C."/>
            <person name="Xie X."/>
            <person name="Xu J.R."/>
            <person name="Antoniw J."/>
            <person name="Baker S.E."/>
            <person name="Bluhm B.H."/>
            <person name="Breakspear A."/>
            <person name="Brown D.W."/>
            <person name="Butchko R.A."/>
            <person name="Chapman S."/>
            <person name="Coulson R."/>
            <person name="Coutinho P.M."/>
            <person name="Danchin E.G."/>
            <person name="Diener A."/>
            <person name="Gale L.R."/>
            <person name="Gardiner D.M."/>
            <person name="Goff S."/>
            <person name="Hammond-Kosack K.E."/>
            <person name="Hilburn K."/>
            <person name="Hua-Van A."/>
            <person name="Jonkers W."/>
            <person name="Kazan K."/>
            <person name="Kodira C.D."/>
            <person name="Koehrsen M."/>
            <person name="Kumar L."/>
            <person name="Lee Y.H."/>
            <person name="Li L."/>
            <person name="Manners J.M."/>
            <person name="Miranda-Saavedra D."/>
            <person name="Mukherjee M."/>
            <person name="Park G."/>
            <person name="Park J."/>
            <person name="Park S.Y."/>
            <person name="Proctor R.H."/>
            <person name="Regev A."/>
            <person name="Ruiz-Roldan M.C."/>
            <person name="Sain D."/>
            <person name="Sakthikumar S."/>
            <person name="Sykes S."/>
            <person name="Schwartz D.C."/>
            <person name="Turgeon B.G."/>
            <person name="Wapinski I."/>
            <person name="Yoder O."/>
            <person name="Young S."/>
            <person name="Zeng Q."/>
            <person name="Zhou S."/>
            <person name="Galagan J."/>
            <person name="Cuomo C.A."/>
            <person name="Kistler H.C."/>
            <person name="Rep M."/>
        </authorList>
    </citation>
    <scope>GENOME REANNOTATION</scope>
    <source>
        <strain evidence="3">ATCC MYA-4620 / CBS 123657 / FGSC 9075 / NRRL 31084 / PH-1</strain>
        <strain evidence="2">PH-1 / ATCC MYA-4620 / FGSC 9075 / NRRL 31084</strain>
    </source>
</reference>
<evidence type="ECO:0000313" key="1">
    <source>
        <dbReference type="EMBL" id="CEF85633.1"/>
    </source>
</evidence>
<organism evidence="1 3">
    <name type="scientific">Gibberella zeae (strain ATCC MYA-4620 / CBS 123657 / FGSC 9075 / NRRL 31084 / PH-1)</name>
    <name type="common">Wheat head blight fungus</name>
    <name type="synonym">Fusarium graminearum</name>
    <dbReference type="NCBI Taxonomy" id="229533"/>
    <lineage>
        <taxon>Eukaryota</taxon>
        <taxon>Fungi</taxon>
        <taxon>Dikarya</taxon>
        <taxon>Ascomycota</taxon>
        <taxon>Pezizomycotina</taxon>
        <taxon>Sordariomycetes</taxon>
        <taxon>Hypocreomycetidae</taxon>
        <taxon>Hypocreales</taxon>
        <taxon>Nectriaceae</taxon>
        <taxon>Fusarium</taxon>
    </lineage>
</organism>
<dbReference type="VEuPathDB" id="FungiDB:FGRAMPH1_01G23377"/>
<reference evidence="2" key="4">
    <citation type="submission" date="2017-01" db="UniProtKB">
        <authorList>
            <consortium name="EnsemblFungi"/>
        </authorList>
    </citation>
    <scope>IDENTIFICATION</scope>
    <source>
        <strain evidence="2">PH-1 / ATCC MYA-4620 / FGSC 9075 / NRRL 31084</strain>
    </source>
</reference>
<protein>
    <submittedName>
        <fullName evidence="1">Chromosome 4, complete genome</fullName>
    </submittedName>
</protein>
<name>I1RRX2_GIBZE</name>
<reference evidence="2 3" key="1">
    <citation type="journal article" date="2007" name="Science">
        <title>The Fusarium graminearum genome reveals a link between localized polymorphism and pathogen specialization.</title>
        <authorList>
            <person name="Cuomo C.A."/>
            <person name="Gueldener U."/>
            <person name="Xu J.-R."/>
            <person name="Trail F."/>
            <person name="Turgeon B.G."/>
            <person name="Di Pietro A."/>
            <person name="Walton J.D."/>
            <person name="Ma L.-J."/>
            <person name="Baker S.E."/>
            <person name="Rep M."/>
            <person name="Adam G."/>
            <person name="Antoniw J."/>
            <person name="Baldwin T."/>
            <person name="Calvo S.E."/>
            <person name="Chang Y.-L."/>
            <person name="DeCaprio D."/>
            <person name="Gale L.R."/>
            <person name="Gnerre S."/>
            <person name="Goswami R.S."/>
            <person name="Hammond-Kosack K."/>
            <person name="Harris L.J."/>
            <person name="Hilburn K."/>
            <person name="Kennell J.C."/>
            <person name="Kroken S."/>
            <person name="Magnuson J.K."/>
            <person name="Mannhaupt G."/>
            <person name="Mauceli E.W."/>
            <person name="Mewes H.-W."/>
            <person name="Mitterbauer R."/>
            <person name="Muehlbauer G."/>
            <person name="Muensterkoetter M."/>
            <person name="Nelson D."/>
            <person name="O'Donnell K."/>
            <person name="Ouellet T."/>
            <person name="Qi W."/>
            <person name="Quesneville H."/>
            <person name="Roncero M.I.G."/>
            <person name="Seong K.-Y."/>
            <person name="Tetko I.V."/>
            <person name="Urban M."/>
            <person name="Waalwijk C."/>
            <person name="Ward T.J."/>
            <person name="Yao J."/>
            <person name="Birren B.W."/>
            <person name="Kistler H.C."/>
        </authorList>
    </citation>
    <scope>NUCLEOTIDE SEQUENCE [LARGE SCALE GENOMIC DNA]</scope>
    <source>
        <strain evidence="3">ATCC MYA-4620 / CBS 123657 / FGSC 9075 / NRRL 31084 / PH-1</strain>
        <strain evidence="2">PH-1 / ATCC MYA-4620 / FGSC 9075 / NRRL 31084</strain>
    </source>
</reference>
<dbReference type="Proteomes" id="UP000070720">
    <property type="component" value="Chromosome 4"/>
</dbReference>
<dbReference type="EnsemblFungi" id="CEF85633">
    <property type="protein sequence ID" value="CEF85633"/>
    <property type="gene ID" value="FGRRES_06872"/>
</dbReference>
<keyword evidence="3" id="KW-1185">Reference proteome</keyword>
<accession>A0A098DXN6</accession>
<evidence type="ECO:0000313" key="3">
    <source>
        <dbReference type="Proteomes" id="UP000070720"/>
    </source>
</evidence>
<dbReference type="HOGENOM" id="CLU_639426_0_0_1"/>
<accession>I1RRX2</accession>
<dbReference type="EMBL" id="HG970335">
    <property type="protein sequence ID" value="CEF85633.1"/>
    <property type="molecule type" value="Genomic_DNA"/>
</dbReference>
<sequence>MPSATLASTGDGATVPIHTTMAQPLLFSNSGRNVEPIRRRMARRGMRVASEAYTVPMQQPMPRLNKELGHKVVDKERYGYGCLCGCACEKMDGTKEPKAHDRASSVACASVHKSHVLPLVSLFVLSVTFFLLLVGLCTRVPPASGVLENTRLTLSYAMTLAKARHGALLLATSSLPIAGWHANRKPRHKGCIIPLNDRVVMKIGHVQNGSWPCTTPNCPLGIALCTASVHYTVVGADMHASIRRAVSCHIHPMHGLFNLLITSKRPLADTRLCGASDVTRPIPSHLLIALRPKLEATCGDDELRRAVVGQMGGLRLTESTLEAKLGLIVYSLPTSKQTMLEYQWPMKKSNFHVGHQGPKLINDKFSKAYSTSTKNIALLPALRAVRPSIIVRQLWREIVDDLLRMALQLYDDERAGLLLVILVTLDFKG</sequence>
<proteinExistence type="predicted"/>
<dbReference type="KEGG" id="fgr:FGSG_06872"/>
<gene>
    <name evidence="2" type="primary">FG06872.1</name>
    <name evidence="1" type="ORF">FGRAMPH1_01T23377</name>
</gene>
<dbReference type="RefSeq" id="XP_011326529.1">
    <property type="nucleotide sequence ID" value="XM_011328227.1"/>
</dbReference>
<dbReference type="OrthoDB" id="10576740at2759"/>
<evidence type="ECO:0000313" key="2">
    <source>
        <dbReference type="EnsemblFungi" id="CEF85633"/>
    </source>
</evidence>
<dbReference type="InParanoid" id="I1RRX2"/>
<dbReference type="AlphaFoldDB" id="I1RRX2"/>
<reference evidence="1 3" key="3">
    <citation type="journal article" date="2015" name="BMC Genomics">
        <title>The completed genome sequence of the pathogenic ascomycete fungus Fusarium graminearum.</title>
        <authorList>
            <person name="King R."/>
            <person name="Urban M."/>
            <person name="Hammond-Kosack M.C."/>
            <person name="Hassani-Pak K."/>
            <person name="Hammond-Kosack K.E."/>
        </authorList>
    </citation>
    <scope>NUCLEOTIDE SEQUENCE [LARGE SCALE GENOMIC DNA]</scope>
    <source>
        <strain evidence="3">ATCC MYA-4620 / CBS 123657 / FGSC 9075 / NRRL 31084 / PH-1</strain>
        <strain evidence="1">PH-1</strain>
    </source>
</reference>